<sequence>MNRLLSKTYSFPKTALILLVSILLFQCTDPSTTALEETDDAFQFTNDNYQIHITKVGFRYEFRHPDGSVIAPAHAVSGIQIGLDGQTPANVTTTKLTEQNDSTLVFSLTTDNDLQATLRLELQEHAVKMQIEPQGEDKYTIVARTQGISPSFGLADQAAFGNGDWDSSVRPKLELTGFETDTLSGYRMISNFVIFPRQGFAEVNMEPGAKLIRLTEEENAQGSHEVSSLPALYYFIGPPKQIYKAFNEARNREGYPVYKPKHEWFGVGWEAFGALAWNTNQETVTENVNRYLEEGYPLEWMVVGSGFWPSGQGEFDEHGTPYGSETASEEAKKLQATTSFGMWDQRLYPDPKALIDHFHNEGLIFTIGLRIGFIPGGPFTEEGVEKGYYLTNEQGEPELFTIGFPRTPIYLLDTRQEEAVDWYVALCQKWLDYGIDGFKEDLFGYPQTLPDDLIDPVNRKLMDQGVYIMGRNNYLGSAADIHRYNDFNYNQPQDRGPLNGLAYAYSGFPYVYPDIIGGTGLATGRFGDEPESRMRTYVIRYAQYAALNPSMAFGFGPWNFDEETSQVCLEAAQLHHRLKPYIYSNAIRTYRTGFPYTMTPLPLAYPDDENAYELADTTRRSYEWLIGESLLATPLYGDDYATANSRDVYLPEGTWMDYDTGKKYEGPTTLEDFPLPVGKTPLFVGGTGIIVEQDADTLKGCIYPVAQQGELTFYDVDGEISSRIALDNPDWENLTVTDQSSGDEVEVTQDGHVFTFTLEPGRDYVVR</sequence>
<evidence type="ECO:0000259" key="7">
    <source>
        <dbReference type="Pfam" id="PF21365"/>
    </source>
</evidence>
<dbReference type="Pfam" id="PF01055">
    <property type="entry name" value="Glyco_hydro_31_2nd"/>
    <property type="match status" value="1"/>
</dbReference>
<dbReference type="InterPro" id="IPR048395">
    <property type="entry name" value="Glyco_hydro_31_C"/>
</dbReference>
<dbReference type="SUPFAM" id="SSF51445">
    <property type="entry name" value="(Trans)glycosidases"/>
    <property type="match status" value="1"/>
</dbReference>
<dbReference type="Pfam" id="PF21365">
    <property type="entry name" value="Glyco_hydro_31_3rd"/>
    <property type="match status" value="1"/>
</dbReference>
<organism evidence="8">
    <name type="scientific">Roseihalotalea indica</name>
    <dbReference type="NCBI Taxonomy" id="2867963"/>
    <lineage>
        <taxon>Bacteria</taxon>
        <taxon>Pseudomonadati</taxon>
        <taxon>Bacteroidota</taxon>
        <taxon>Cytophagia</taxon>
        <taxon>Cytophagales</taxon>
        <taxon>Catalimonadaceae</taxon>
        <taxon>Roseihalotalea</taxon>
    </lineage>
</organism>
<evidence type="ECO:0000259" key="6">
    <source>
        <dbReference type="Pfam" id="PF01055"/>
    </source>
</evidence>
<dbReference type="GO" id="GO:0005975">
    <property type="term" value="P:carbohydrate metabolic process"/>
    <property type="evidence" value="ECO:0007669"/>
    <property type="project" value="InterPro"/>
</dbReference>
<dbReference type="InterPro" id="IPR017853">
    <property type="entry name" value="GH"/>
</dbReference>
<dbReference type="GO" id="GO:0004553">
    <property type="term" value="F:hydrolase activity, hydrolyzing O-glycosyl compounds"/>
    <property type="evidence" value="ECO:0007669"/>
    <property type="project" value="InterPro"/>
</dbReference>
<evidence type="ECO:0000313" key="8">
    <source>
        <dbReference type="EMBL" id="WKN37239.1"/>
    </source>
</evidence>
<dbReference type="InterPro" id="IPR050985">
    <property type="entry name" value="Alpha-glycosidase_related"/>
</dbReference>
<feature type="chain" id="PRO_5041205969" evidence="5">
    <location>
        <begin position="34"/>
        <end position="767"/>
    </location>
</feature>
<evidence type="ECO:0000256" key="2">
    <source>
        <dbReference type="ARBA" id="ARBA00022801"/>
    </source>
</evidence>
<dbReference type="SUPFAM" id="SSF51011">
    <property type="entry name" value="Glycosyl hydrolase domain"/>
    <property type="match status" value="1"/>
</dbReference>
<dbReference type="EMBL" id="CP120682">
    <property type="protein sequence ID" value="WKN37239.1"/>
    <property type="molecule type" value="Genomic_DNA"/>
</dbReference>
<name>A0AA49JGG9_9BACT</name>
<proteinExistence type="inferred from homology"/>
<keyword evidence="2 4" id="KW-0378">Hydrolase</keyword>
<feature type="domain" description="Glycoside hydrolase family 31 TIM barrel" evidence="6">
    <location>
        <begin position="276"/>
        <end position="441"/>
    </location>
</feature>
<evidence type="ECO:0000256" key="5">
    <source>
        <dbReference type="SAM" id="SignalP"/>
    </source>
</evidence>
<dbReference type="AlphaFoldDB" id="A0AA49JGG9"/>
<keyword evidence="3 4" id="KW-0326">Glycosidase</keyword>
<feature type="domain" description="Glycosyl hydrolase family 31 C-terminal" evidence="7">
    <location>
        <begin position="598"/>
        <end position="690"/>
    </location>
</feature>
<feature type="signal peptide" evidence="5">
    <location>
        <begin position="1"/>
        <end position="33"/>
    </location>
</feature>
<dbReference type="InterPro" id="IPR000322">
    <property type="entry name" value="Glyco_hydro_31_TIM"/>
</dbReference>
<dbReference type="PANTHER" id="PTHR43053:SF4">
    <property type="entry name" value="MYOGENESIS-REGULATING GLYCOSIDASE"/>
    <property type="match status" value="1"/>
</dbReference>
<accession>A0AA49JGG9</accession>
<gene>
    <name evidence="8" type="ORF">K4G66_00765</name>
</gene>
<dbReference type="Gene3D" id="3.20.20.80">
    <property type="entry name" value="Glycosidases"/>
    <property type="match status" value="2"/>
</dbReference>
<reference evidence="8" key="2">
    <citation type="journal article" date="2024" name="Antonie Van Leeuwenhoek">
        <title>Roseihalotalea indica gen. nov., sp. nov., a halophilic Bacteroidetes from mesopelagic Southwest Indian Ocean with higher carbohydrate metabolic potential.</title>
        <authorList>
            <person name="Chen B."/>
            <person name="Zhang M."/>
            <person name="Lin D."/>
            <person name="Ye J."/>
            <person name="Tang K."/>
        </authorList>
    </citation>
    <scope>NUCLEOTIDE SEQUENCE</scope>
    <source>
        <strain evidence="8">TK19036</strain>
    </source>
</reference>
<evidence type="ECO:0000256" key="3">
    <source>
        <dbReference type="ARBA" id="ARBA00023295"/>
    </source>
</evidence>
<dbReference type="PANTHER" id="PTHR43053">
    <property type="entry name" value="GLYCOSIDASE FAMILY 31"/>
    <property type="match status" value="1"/>
</dbReference>
<comment type="similarity">
    <text evidence="1 4">Belongs to the glycosyl hydrolase 31 family.</text>
</comment>
<protein>
    <submittedName>
        <fullName evidence="8">Glycoside hydrolase family 31 protein</fullName>
    </submittedName>
</protein>
<dbReference type="Gene3D" id="2.60.40.1180">
    <property type="entry name" value="Golgi alpha-mannosidase II"/>
    <property type="match status" value="1"/>
</dbReference>
<keyword evidence="5" id="KW-0732">Signal</keyword>
<reference evidence="8" key="1">
    <citation type="journal article" date="2023" name="Comput. Struct. Biotechnol. J.">
        <title>Discovery of a novel marine Bacteroidetes with a rich repertoire of carbohydrate-active enzymes.</title>
        <authorList>
            <person name="Chen B."/>
            <person name="Liu G."/>
            <person name="Chen Q."/>
            <person name="Wang H."/>
            <person name="Liu L."/>
            <person name="Tang K."/>
        </authorList>
    </citation>
    <scope>NUCLEOTIDE SEQUENCE</scope>
    <source>
        <strain evidence="8">TK19036</strain>
    </source>
</reference>
<dbReference type="InterPro" id="IPR013780">
    <property type="entry name" value="Glyco_hydro_b"/>
</dbReference>
<evidence type="ECO:0000256" key="4">
    <source>
        <dbReference type="RuleBase" id="RU361185"/>
    </source>
</evidence>
<evidence type="ECO:0000256" key="1">
    <source>
        <dbReference type="ARBA" id="ARBA00007806"/>
    </source>
</evidence>